<reference evidence="6 7" key="1">
    <citation type="submission" date="2011-07" db="EMBL/GenBank/DDBJ databases">
        <authorList>
            <person name="Coyne R."/>
            <person name="Brami D."/>
            <person name="Johnson J."/>
            <person name="Hostetler J."/>
            <person name="Hannick L."/>
            <person name="Clark T."/>
            <person name="Cassidy-Hanley D."/>
            <person name="Inman J."/>
        </authorList>
    </citation>
    <scope>NUCLEOTIDE SEQUENCE [LARGE SCALE GENOMIC DNA]</scope>
    <source>
        <strain evidence="6 7">G5</strain>
    </source>
</reference>
<dbReference type="InterPro" id="IPR036259">
    <property type="entry name" value="MFS_trans_sf"/>
</dbReference>
<keyword evidence="6" id="KW-0378">Hydrolase</keyword>
<dbReference type="RefSeq" id="XP_004035854.1">
    <property type="nucleotide sequence ID" value="XM_004035806.1"/>
</dbReference>
<accession>G0QQZ0</accession>
<evidence type="ECO:0000313" key="6">
    <source>
        <dbReference type="EMBL" id="EGR32368.1"/>
    </source>
</evidence>
<dbReference type="STRING" id="857967.G0QQZ0"/>
<feature type="transmembrane region" description="Helical" evidence="5">
    <location>
        <begin position="168"/>
        <end position="191"/>
    </location>
</feature>
<dbReference type="PANTHER" id="PTHR23294">
    <property type="entry name" value="ET TRANSLATION PRODUCT-RELATED"/>
    <property type="match status" value="1"/>
</dbReference>
<dbReference type="AlphaFoldDB" id="G0QQZ0"/>
<organism evidence="6 7">
    <name type="scientific">Ichthyophthirius multifiliis</name>
    <name type="common">White spot disease agent</name>
    <name type="synonym">Ich</name>
    <dbReference type="NCBI Taxonomy" id="5932"/>
    <lineage>
        <taxon>Eukaryota</taxon>
        <taxon>Sar</taxon>
        <taxon>Alveolata</taxon>
        <taxon>Ciliophora</taxon>
        <taxon>Intramacronucleata</taxon>
        <taxon>Oligohymenophorea</taxon>
        <taxon>Hymenostomatida</taxon>
        <taxon>Ophryoglenina</taxon>
        <taxon>Ichthyophthirius</taxon>
    </lineage>
</organism>
<feature type="transmembrane region" description="Helical" evidence="5">
    <location>
        <begin position="91"/>
        <end position="112"/>
    </location>
</feature>
<dbReference type="InterPro" id="IPR051617">
    <property type="entry name" value="UNC-93-like_regulator"/>
</dbReference>
<keyword evidence="2 5" id="KW-0812">Transmembrane</keyword>
<dbReference type="eggNOG" id="KOG3098">
    <property type="taxonomic scope" value="Eukaryota"/>
</dbReference>
<feature type="transmembrane region" description="Helical" evidence="5">
    <location>
        <begin position="291"/>
        <end position="312"/>
    </location>
</feature>
<dbReference type="EMBL" id="GL983698">
    <property type="protein sequence ID" value="EGR32368.1"/>
    <property type="molecule type" value="Genomic_DNA"/>
</dbReference>
<feature type="transmembrane region" description="Helical" evidence="5">
    <location>
        <begin position="386"/>
        <end position="404"/>
    </location>
</feature>
<feature type="transmembrane region" description="Helical" evidence="5">
    <location>
        <begin position="27"/>
        <end position="48"/>
    </location>
</feature>
<keyword evidence="7" id="KW-1185">Reference proteome</keyword>
<feature type="transmembrane region" description="Helical" evidence="5">
    <location>
        <begin position="60"/>
        <end position="79"/>
    </location>
</feature>
<dbReference type="Pfam" id="PF07690">
    <property type="entry name" value="MFS_1"/>
    <property type="match status" value="1"/>
</dbReference>
<evidence type="ECO:0000256" key="1">
    <source>
        <dbReference type="ARBA" id="ARBA00004141"/>
    </source>
</evidence>
<dbReference type="InterPro" id="IPR011701">
    <property type="entry name" value="MFS"/>
</dbReference>
<evidence type="ECO:0000313" key="7">
    <source>
        <dbReference type="Proteomes" id="UP000008983"/>
    </source>
</evidence>
<dbReference type="Proteomes" id="UP000008983">
    <property type="component" value="Unassembled WGS sequence"/>
</dbReference>
<name>G0QQZ0_ICHMU</name>
<feature type="transmembrane region" description="Helical" evidence="5">
    <location>
        <begin position="197"/>
        <end position="217"/>
    </location>
</feature>
<dbReference type="OrthoDB" id="289546at2759"/>
<dbReference type="SUPFAM" id="SSF103473">
    <property type="entry name" value="MFS general substrate transporter"/>
    <property type="match status" value="1"/>
</dbReference>
<dbReference type="PANTHER" id="PTHR23294:SF0">
    <property type="entry name" value="UNC93-LIKE PROTEIN MFSD11"/>
    <property type="match status" value="1"/>
</dbReference>
<dbReference type="GO" id="GO:0004190">
    <property type="term" value="F:aspartic-type endopeptidase activity"/>
    <property type="evidence" value="ECO:0007669"/>
    <property type="project" value="UniProtKB-EC"/>
</dbReference>
<feature type="transmembrane region" description="Helical" evidence="5">
    <location>
        <begin position="324"/>
        <end position="344"/>
    </location>
</feature>
<feature type="transmembrane region" description="Helical" evidence="5">
    <location>
        <begin position="350"/>
        <end position="374"/>
    </location>
</feature>
<protein>
    <submittedName>
        <fullName evidence="6">Major facilitator superfamily protein, putative</fullName>
        <ecNumber evidence="6">3.4.23.36</ecNumber>
    </submittedName>
</protein>
<dbReference type="GO" id="GO:0016020">
    <property type="term" value="C:membrane"/>
    <property type="evidence" value="ECO:0007669"/>
    <property type="project" value="UniProtKB-SubCell"/>
</dbReference>
<evidence type="ECO:0000256" key="2">
    <source>
        <dbReference type="ARBA" id="ARBA00022692"/>
    </source>
</evidence>
<evidence type="ECO:0000256" key="3">
    <source>
        <dbReference type="ARBA" id="ARBA00022989"/>
    </source>
</evidence>
<gene>
    <name evidence="6" type="ORF">IMG5_086000</name>
</gene>
<dbReference type="EC" id="3.4.23.36" evidence="6"/>
<feature type="transmembrane region" description="Helical" evidence="5">
    <location>
        <begin position="410"/>
        <end position="431"/>
    </location>
</feature>
<keyword evidence="4 5" id="KW-0472">Membrane</keyword>
<dbReference type="OMA" id="NTACIIA"/>
<dbReference type="Gene3D" id="1.20.1250.20">
    <property type="entry name" value="MFS general substrate transporter like domains"/>
    <property type="match status" value="1"/>
</dbReference>
<feature type="transmembrane region" description="Helical" evidence="5">
    <location>
        <begin position="127"/>
        <end position="148"/>
    </location>
</feature>
<keyword evidence="3 5" id="KW-1133">Transmembrane helix</keyword>
<evidence type="ECO:0000256" key="4">
    <source>
        <dbReference type="ARBA" id="ARBA00023136"/>
    </source>
</evidence>
<comment type="subcellular location">
    <subcellularLocation>
        <location evidence="1">Membrane</location>
        <topology evidence="1">Multi-pass membrane protein</topology>
    </subcellularLocation>
</comment>
<proteinExistence type="predicted"/>
<dbReference type="GO" id="GO:0022857">
    <property type="term" value="F:transmembrane transporter activity"/>
    <property type="evidence" value="ECO:0007669"/>
    <property type="project" value="InterPro"/>
</dbReference>
<sequence>MSQFQFNLSQKEIEKSEYEYQSQKKTIYLLSFSFMLMCSAYSSTSNLVATLYKNLEYNNLGLISLLLLNLIYGFSSLFLAKYIINKISFKFTFIISSIGYNCFTVSGIWVCICKDSEQNTQLCSPELVYFIVLFFSTLCGVAMSIIWVAQGSYIDSLCKNNGDMRGDLFGIFSAISQGSIVLGAVLSTFLIKYLDNVYFFIIMACLGLIPTIFFSFIPNIQQQNDKQFSIKENLKNVFNVLSSKKIKPLIPFMIMTGIIVGFYSGFLNKIVENSIGFSNKMSKDQIADIKSEKLCYVLIFLGIFEILGGIFSGKLVDFICVYKMASLGTLICLGAVMLCFLGIFTKNYLVCFFVASFWGFCDCFFQNITSIIASQDFEGQIEIFQIFRVISSFSYVGFQALNILLQNQESYILCMIIMVFLMFTNFQSLFFQKSNQEKQISLKINT</sequence>
<evidence type="ECO:0000256" key="5">
    <source>
        <dbReference type="SAM" id="Phobius"/>
    </source>
</evidence>
<dbReference type="GeneID" id="14908526"/>
<feature type="transmembrane region" description="Helical" evidence="5">
    <location>
        <begin position="249"/>
        <end position="271"/>
    </location>
</feature>
<dbReference type="InParanoid" id="G0QQZ0"/>